<dbReference type="PANTHER" id="PTHR37423:SF2">
    <property type="entry name" value="MEMBRANE-BOUND LYTIC MUREIN TRANSGLYCOSYLASE C"/>
    <property type="match status" value="1"/>
</dbReference>
<protein>
    <submittedName>
        <fullName evidence="5">Membrane-bound lytic murein transglycosylase D</fullName>
    </submittedName>
</protein>
<dbReference type="Pfam" id="PF01476">
    <property type="entry name" value="LysM"/>
    <property type="match status" value="2"/>
</dbReference>
<evidence type="ECO:0000259" key="3">
    <source>
        <dbReference type="Pfam" id="PF01464"/>
    </source>
</evidence>
<name>A0ABU1VF79_9BURK</name>
<reference evidence="5 6" key="1">
    <citation type="submission" date="2023-07" db="EMBL/GenBank/DDBJ databases">
        <title>Sorghum-associated microbial communities from plants grown in Nebraska, USA.</title>
        <authorList>
            <person name="Schachtman D."/>
        </authorList>
    </citation>
    <scope>NUCLEOTIDE SEQUENCE [LARGE SCALE GENOMIC DNA]</scope>
    <source>
        <strain evidence="5 6">BE240</strain>
    </source>
</reference>
<feature type="domain" description="LysM" evidence="4">
    <location>
        <begin position="382"/>
        <end position="413"/>
    </location>
</feature>
<feature type="domain" description="Transglycosylase SLT" evidence="3">
    <location>
        <begin position="150"/>
        <end position="251"/>
    </location>
</feature>
<dbReference type="Gene3D" id="1.10.530.10">
    <property type="match status" value="1"/>
</dbReference>
<keyword evidence="6" id="KW-1185">Reference proteome</keyword>
<evidence type="ECO:0000259" key="4">
    <source>
        <dbReference type="Pfam" id="PF01476"/>
    </source>
</evidence>
<dbReference type="SUPFAM" id="SSF53955">
    <property type="entry name" value="Lysozyme-like"/>
    <property type="match status" value="1"/>
</dbReference>
<dbReference type="InterPro" id="IPR008258">
    <property type="entry name" value="Transglycosylase_SLT_dom_1"/>
</dbReference>
<feature type="compositionally biased region" description="Polar residues" evidence="2">
    <location>
        <begin position="531"/>
        <end position="544"/>
    </location>
</feature>
<feature type="domain" description="LysM" evidence="4">
    <location>
        <begin position="448"/>
        <end position="485"/>
    </location>
</feature>
<comment type="caution">
    <text evidence="5">The sequence shown here is derived from an EMBL/GenBank/DDBJ whole genome shotgun (WGS) entry which is preliminary data.</text>
</comment>
<feature type="compositionally biased region" description="Polar residues" evidence="2">
    <location>
        <begin position="502"/>
        <end position="522"/>
    </location>
</feature>
<dbReference type="InterPro" id="IPR000189">
    <property type="entry name" value="Transglyc_AS"/>
</dbReference>
<sequence length="550" mass="60326">MTPAFSPAAPSLSPVPSFSRRWLAFAGTALALLVSGCATTVVPEAPADPSANPSPPPAIASAPRLPSYRLPSNVPLSTIGIAETSAPSVITLDAPADLWDRIRRGFAMPDLEGDLVRDREQWYATRPDYMQRMTERSSRYLFHIVEEIERRNLPMELALLPFIESAFNPQAVSSARAAGMWQFMPATGQSFDLKQNAFRDDRRDVLASTRAALDYLQQLYARFGDWHLALAAYNWGQGNVNRAITNNQRAGKPTGYTDLSMPAETRMYVPKLQAVKNIMARPDAYNTTLPLIGNHPFFDTVTVERDMDVALIARLAEVEEKDFRALNPSLRQPIVMAAGTPHVLLPWDNAVIFQRNLQHHTGPLATWTAWVVPTTMSVSQAAARTGMSESELRSVNNIPPRMQVRAGSSLLVPRTEKRNGDVPVHVADNGQISFQPEVVLRRTVVKARKGENVTRLAQRYGVSAVSVAGWNKLAVNAPLKQGQNVTLMLPQRVASAKVTASKKPTTQKTAARTPTRKASPTAKQPVKAQAKSATNNKTRVASSGKSEKKN</sequence>
<dbReference type="RefSeq" id="WP_204734908.1">
    <property type="nucleotide sequence ID" value="NZ_JAVDWE010000012.1"/>
</dbReference>
<dbReference type="Proteomes" id="UP001265550">
    <property type="component" value="Unassembled WGS sequence"/>
</dbReference>
<dbReference type="InterPro" id="IPR023346">
    <property type="entry name" value="Lysozyme-like_dom_sf"/>
</dbReference>
<evidence type="ECO:0000313" key="5">
    <source>
        <dbReference type="EMBL" id="MDR7096126.1"/>
    </source>
</evidence>
<gene>
    <name evidence="5" type="ORF">J2X09_003881</name>
</gene>
<accession>A0ABU1VF79</accession>
<evidence type="ECO:0000313" key="6">
    <source>
        <dbReference type="Proteomes" id="UP001265550"/>
    </source>
</evidence>
<evidence type="ECO:0000256" key="2">
    <source>
        <dbReference type="SAM" id="MobiDB-lite"/>
    </source>
</evidence>
<dbReference type="Pfam" id="PF01464">
    <property type="entry name" value="SLT"/>
    <property type="match status" value="1"/>
</dbReference>
<dbReference type="PANTHER" id="PTHR37423">
    <property type="entry name" value="SOLUBLE LYTIC MUREIN TRANSGLYCOSYLASE-RELATED"/>
    <property type="match status" value="1"/>
</dbReference>
<dbReference type="InterPro" id="IPR018392">
    <property type="entry name" value="LysM"/>
</dbReference>
<evidence type="ECO:0000256" key="1">
    <source>
        <dbReference type="ARBA" id="ARBA00007734"/>
    </source>
</evidence>
<comment type="similarity">
    <text evidence="1">Belongs to the transglycosylase Slt family.</text>
</comment>
<dbReference type="PROSITE" id="PS00922">
    <property type="entry name" value="TRANSGLYCOSYLASE"/>
    <property type="match status" value="1"/>
</dbReference>
<proteinExistence type="inferred from homology"/>
<feature type="region of interest" description="Disordered" evidence="2">
    <location>
        <begin position="496"/>
        <end position="550"/>
    </location>
</feature>
<dbReference type="CDD" id="cd16894">
    <property type="entry name" value="MltD-like"/>
    <property type="match status" value="1"/>
</dbReference>
<dbReference type="EMBL" id="JAVDWE010000012">
    <property type="protein sequence ID" value="MDR7096126.1"/>
    <property type="molecule type" value="Genomic_DNA"/>
</dbReference>
<organism evidence="5 6">
    <name type="scientific">Hydrogenophaga laconesensis</name>
    <dbReference type="NCBI Taxonomy" id="1805971"/>
    <lineage>
        <taxon>Bacteria</taxon>
        <taxon>Pseudomonadati</taxon>
        <taxon>Pseudomonadota</taxon>
        <taxon>Betaproteobacteria</taxon>
        <taxon>Burkholderiales</taxon>
        <taxon>Comamonadaceae</taxon>
        <taxon>Hydrogenophaga</taxon>
    </lineage>
</organism>
<dbReference type="CDD" id="cd00118">
    <property type="entry name" value="LysM"/>
    <property type="match status" value="1"/>
</dbReference>